<sequence>MKKPVLINSVVLHIINKVKIIRTSLGLTTREIHKILDLSDDGNILGVIESNYKPNKYNDKHLNKLAIAFTEKSFELGHHISYTVADFYPPADFEEKMVEKIVVKIEPTELAQTGVLHLLVVEENDPFFDDWHTTRQIAEYCGTKANKPWSSSDFTSVIESAVRKGILIRKSEQEALYKRP</sequence>
<protein>
    <recommendedName>
        <fullName evidence="3">XRE family transcriptional regulator</fullName>
    </recommendedName>
</protein>
<dbReference type="EMBL" id="JAERTY010000005">
    <property type="protein sequence ID" value="MBL1409234.1"/>
    <property type="molecule type" value="Genomic_DNA"/>
</dbReference>
<keyword evidence="2" id="KW-1185">Reference proteome</keyword>
<proteinExistence type="predicted"/>
<gene>
    <name evidence="1" type="ORF">JKG61_10765</name>
</gene>
<dbReference type="Proteomes" id="UP000625283">
    <property type="component" value="Unassembled WGS sequence"/>
</dbReference>
<reference evidence="1 2" key="1">
    <citation type="submission" date="2021-01" db="EMBL/GenBank/DDBJ databases">
        <title>C459-1 draft genome sequence.</title>
        <authorList>
            <person name="Zhang X.-F."/>
        </authorList>
    </citation>
    <scope>NUCLEOTIDE SEQUENCE [LARGE SCALE GENOMIC DNA]</scope>
    <source>
        <strain evidence="2">C459-1</strain>
    </source>
</reference>
<organism evidence="1 2">
    <name type="scientific">Sphingobacterium faecale</name>
    <dbReference type="NCBI Taxonomy" id="2803775"/>
    <lineage>
        <taxon>Bacteria</taxon>
        <taxon>Pseudomonadati</taxon>
        <taxon>Bacteroidota</taxon>
        <taxon>Sphingobacteriia</taxon>
        <taxon>Sphingobacteriales</taxon>
        <taxon>Sphingobacteriaceae</taxon>
        <taxon>Sphingobacterium</taxon>
    </lineage>
</organism>
<evidence type="ECO:0008006" key="3">
    <source>
        <dbReference type="Google" id="ProtNLM"/>
    </source>
</evidence>
<evidence type="ECO:0000313" key="2">
    <source>
        <dbReference type="Proteomes" id="UP000625283"/>
    </source>
</evidence>
<name>A0ABS1R3E6_9SPHI</name>
<comment type="caution">
    <text evidence="1">The sequence shown here is derived from an EMBL/GenBank/DDBJ whole genome shotgun (WGS) entry which is preliminary data.</text>
</comment>
<dbReference type="RefSeq" id="WP_202102986.1">
    <property type="nucleotide sequence ID" value="NZ_JAERTY010000005.1"/>
</dbReference>
<evidence type="ECO:0000313" key="1">
    <source>
        <dbReference type="EMBL" id="MBL1409234.1"/>
    </source>
</evidence>
<accession>A0ABS1R3E6</accession>